<proteinExistence type="predicted"/>
<dbReference type="EMBL" id="SDWV01000007">
    <property type="protein sequence ID" value="RYC11469.1"/>
    <property type="molecule type" value="Genomic_DNA"/>
</dbReference>
<keyword evidence="1" id="KW-0472">Membrane</keyword>
<organism evidence="2 3">
    <name type="scientific">Nocardioides zhouii</name>
    <dbReference type="NCBI Taxonomy" id="1168729"/>
    <lineage>
        <taxon>Bacteria</taxon>
        <taxon>Bacillati</taxon>
        <taxon>Actinomycetota</taxon>
        <taxon>Actinomycetes</taxon>
        <taxon>Propionibacteriales</taxon>
        <taxon>Nocardioidaceae</taxon>
        <taxon>Nocardioides</taxon>
    </lineage>
</organism>
<evidence type="ECO:0000256" key="1">
    <source>
        <dbReference type="SAM" id="Phobius"/>
    </source>
</evidence>
<sequence>MASSRSSGVASALLASRSADSSDSSCACIRPSACCAGAGAAAAVFLAAVFLAAVFLAGAFLAGALVRADFFAAGFFLLVTARSVSAVVLTSSLRRAR</sequence>
<keyword evidence="1" id="KW-1133">Transmembrane helix</keyword>
<name>A0A4Q2T3Z6_9ACTN</name>
<reference evidence="2 3" key="1">
    <citation type="submission" date="2019-01" db="EMBL/GenBank/DDBJ databases">
        <title>Novel species of Nocardioides.</title>
        <authorList>
            <person name="Liu Q."/>
            <person name="X Y.-H."/>
        </authorList>
    </citation>
    <scope>NUCLEOTIDE SEQUENCE [LARGE SCALE GENOMIC DNA]</scope>
    <source>
        <strain evidence="2 3">HLT2-9</strain>
    </source>
</reference>
<evidence type="ECO:0000313" key="3">
    <source>
        <dbReference type="Proteomes" id="UP000291101"/>
    </source>
</evidence>
<accession>A0A4Q2T3Z6</accession>
<feature type="transmembrane region" description="Helical" evidence="1">
    <location>
        <begin position="70"/>
        <end position="89"/>
    </location>
</feature>
<dbReference type="AlphaFoldDB" id="A0A4Q2T3Z6"/>
<protein>
    <submittedName>
        <fullName evidence="2">Uncharacterized protein</fullName>
    </submittedName>
</protein>
<keyword evidence="3" id="KW-1185">Reference proteome</keyword>
<gene>
    <name evidence="2" type="ORF">EUA94_08850</name>
</gene>
<feature type="transmembrane region" description="Helical" evidence="1">
    <location>
        <begin position="40"/>
        <end position="64"/>
    </location>
</feature>
<keyword evidence="1" id="KW-0812">Transmembrane</keyword>
<dbReference type="Proteomes" id="UP000291101">
    <property type="component" value="Unassembled WGS sequence"/>
</dbReference>
<comment type="caution">
    <text evidence="2">The sequence shown here is derived from an EMBL/GenBank/DDBJ whole genome shotgun (WGS) entry which is preliminary data.</text>
</comment>
<evidence type="ECO:0000313" key="2">
    <source>
        <dbReference type="EMBL" id="RYC11469.1"/>
    </source>
</evidence>